<dbReference type="InterPro" id="IPR027417">
    <property type="entry name" value="P-loop_NTPase"/>
</dbReference>
<dbReference type="Proteomes" id="UP000215289">
    <property type="component" value="Unassembled WGS sequence"/>
</dbReference>
<dbReference type="PANTHER" id="PTHR48419">
    <property type="entry name" value="SULFOTRANSFERASE DOMAIN-CONTAINING PROTEIN"/>
    <property type="match status" value="1"/>
</dbReference>
<name>A0A3R7IJS7_9EURO</name>
<reference evidence="3 4" key="1">
    <citation type="submission" date="2018-08" db="EMBL/GenBank/DDBJ databases">
        <title>Draft genome sequences of two Aspergillus turcosus clinical strains isolated from bronchoalveolar lavage fluid: one azole-susceptible and the other azole-resistant.</title>
        <authorList>
            <person name="Parent-Michaud M."/>
            <person name="Dufresne P.J."/>
            <person name="Fournier E."/>
            <person name="Martineau C."/>
            <person name="Moreira S."/>
            <person name="Perkins V."/>
            <person name="De Repentigny L."/>
            <person name="Dufresne S.F."/>
        </authorList>
    </citation>
    <scope>NUCLEOTIDE SEQUENCE [LARGE SCALE GENOMIC DNA]</scope>
    <source>
        <strain evidence="3">HMR AF 1038</strain>
    </source>
</reference>
<keyword evidence="1" id="KW-0175">Coiled coil</keyword>
<dbReference type="STRING" id="1245748.A0A3R7IJS7"/>
<feature type="transmembrane region" description="Helical" evidence="2">
    <location>
        <begin position="694"/>
        <end position="713"/>
    </location>
</feature>
<accession>A0A3R7IJS7</accession>
<feature type="transmembrane region" description="Helical" evidence="2">
    <location>
        <begin position="837"/>
        <end position="855"/>
    </location>
</feature>
<dbReference type="SUPFAM" id="SSF52540">
    <property type="entry name" value="P-loop containing nucleoside triphosphate hydrolases"/>
    <property type="match status" value="1"/>
</dbReference>
<organism evidence="3 4">
    <name type="scientific">Aspergillus turcosus</name>
    <dbReference type="NCBI Taxonomy" id="1245748"/>
    <lineage>
        <taxon>Eukaryota</taxon>
        <taxon>Fungi</taxon>
        <taxon>Dikarya</taxon>
        <taxon>Ascomycota</taxon>
        <taxon>Pezizomycotina</taxon>
        <taxon>Eurotiomycetes</taxon>
        <taxon>Eurotiomycetidae</taxon>
        <taxon>Eurotiales</taxon>
        <taxon>Aspergillaceae</taxon>
        <taxon>Aspergillus</taxon>
        <taxon>Aspergillus subgen. Fumigati</taxon>
    </lineage>
</organism>
<dbReference type="PANTHER" id="PTHR48419:SF1">
    <property type="entry name" value="SULFOTRANSFERASE DOMAIN-CONTAINING PROTEIN"/>
    <property type="match status" value="1"/>
</dbReference>
<feature type="transmembrane region" description="Helical" evidence="2">
    <location>
        <begin position="811"/>
        <end position="831"/>
    </location>
</feature>
<keyword evidence="2" id="KW-0812">Transmembrane</keyword>
<comment type="caution">
    <text evidence="3">The sequence shown here is derived from an EMBL/GenBank/DDBJ whole genome shotgun (WGS) entry which is preliminary data.</text>
</comment>
<dbReference type="InterPro" id="IPR053226">
    <property type="entry name" value="Pyrrolopyrazine_biosynth_F"/>
</dbReference>
<gene>
    <name evidence="3" type="ORF">CFD26_105485</name>
</gene>
<protein>
    <submittedName>
        <fullName evidence="3">Uncharacterized protein</fullName>
    </submittedName>
</protein>
<feature type="coiled-coil region" evidence="1">
    <location>
        <begin position="759"/>
        <end position="789"/>
    </location>
</feature>
<sequence length="973" mass="110436">MSDPRSKVMVMVTVEYKERMLWNVLNSFHSIDAASWLNTKGKTLSISSARDEGKIFFAKEHAAWFVNPAAFGKMMHDGAGSNGDDSAAVKADDYYSLFPVRVSSDYGPSQTFSSTETVLPDEYLRTWQLAFIIRHPALVCPSMYRAHRALKKLYPIGSSTSNGMSRRFLRLSVSLRWTRMLYDWCVSQEGQAPPIILDANDLIHNQSSVVKFCEPTGLNPAALKWVVKEKAPKGVDVASEAEKWKHEFGDEEASFILEIVREVMPDYEFLRQRRTKVTWFPRWIKLELLSGRALGQFSEGVGSDPDDPPPRWVGWGRGHPDYMPEWEMIQVDGGWYHISGASLGADIEFSPDEEFVEERLIPYFLAPSVLSKPIGSNSQACPSLSGLTHYRQLFRKCLGNLYSVPPDYRICLAIEKDVLHAAVRDGLPLNSTLDKLCQIWEKLQMTWYGWKDIDGKTLQEEEEEDPRTLAKPALSAEEFKVNIPPVRVVLNKRAGAPAVVWGAYATHWYRIISFRGLAAILKLKTANGDIDIDQFCNLVFREVEASSLAQPFSAVPIQRFKDLLEVHVRCKGRSEDDNPFEAKMGGSSGFYTSEPPVKGFLDDPQDLAFWYWSILHLAPAHFRSLHREAYWSKGNHGHMIPVALILQALEDAADSWEQVANHLSSLIDNQGAIFDPDEHDRLLFDDNTFSRSHLYFWAIDCLGIFIPSISATIREWRIFWEARKNIFRAGENFIRQVRQEARDAVPPWCWLGECLGNLVPQVEDQVARLEALKSRLEDMRAQIDTLRNGLFNASAVIESRAATELGENVKLLTYISIVYLPLSFCAALWAIDYSYHPGVFTVVTVLLATTTYLVVMNLNNLARLGKEVYQQFRRDIITSMLNDAKWAPTGEAFSQFRPERVNKTPSEWNILVETAYGFSLSFTKESKVGRCVNPVVRKIKMKIMALVLLLSSQIRNLETQTGRTSALDPRAWI</sequence>
<proteinExistence type="predicted"/>
<evidence type="ECO:0000313" key="3">
    <source>
        <dbReference type="EMBL" id="RLL97499.1"/>
    </source>
</evidence>
<keyword evidence="2" id="KW-1133">Transmembrane helix</keyword>
<dbReference type="AlphaFoldDB" id="A0A3R7IJS7"/>
<evidence type="ECO:0000313" key="4">
    <source>
        <dbReference type="Proteomes" id="UP000215289"/>
    </source>
</evidence>
<evidence type="ECO:0000256" key="2">
    <source>
        <dbReference type="SAM" id="Phobius"/>
    </source>
</evidence>
<dbReference type="EMBL" id="NIDN02000076">
    <property type="protein sequence ID" value="RLL97499.1"/>
    <property type="molecule type" value="Genomic_DNA"/>
</dbReference>
<keyword evidence="4" id="KW-1185">Reference proteome</keyword>
<keyword evidence="2" id="KW-0472">Membrane</keyword>
<dbReference type="OrthoDB" id="5428055at2759"/>
<evidence type="ECO:0000256" key="1">
    <source>
        <dbReference type="SAM" id="Coils"/>
    </source>
</evidence>